<organism evidence="1 2">
    <name type="scientific">Dermatophagoides pteronyssinus</name>
    <name type="common">European house dust mite</name>
    <dbReference type="NCBI Taxonomy" id="6956"/>
    <lineage>
        <taxon>Eukaryota</taxon>
        <taxon>Metazoa</taxon>
        <taxon>Ecdysozoa</taxon>
        <taxon>Arthropoda</taxon>
        <taxon>Chelicerata</taxon>
        <taxon>Arachnida</taxon>
        <taxon>Acari</taxon>
        <taxon>Acariformes</taxon>
        <taxon>Sarcoptiformes</taxon>
        <taxon>Astigmata</taxon>
        <taxon>Psoroptidia</taxon>
        <taxon>Analgoidea</taxon>
        <taxon>Pyroglyphidae</taxon>
        <taxon>Dermatophagoidinae</taxon>
        <taxon>Dermatophagoides</taxon>
    </lineage>
</organism>
<reference evidence="1 2" key="1">
    <citation type="journal article" date="2018" name="J. Allergy Clin. Immunol.">
        <title>High-quality assembly of Dermatophagoides pteronyssinus genome and transcriptome reveals a wide range of novel allergens.</title>
        <authorList>
            <person name="Liu X.Y."/>
            <person name="Yang K.Y."/>
            <person name="Wang M.Q."/>
            <person name="Kwok J.S."/>
            <person name="Zeng X."/>
            <person name="Yang Z."/>
            <person name="Xiao X.J."/>
            <person name="Lau C.P."/>
            <person name="Li Y."/>
            <person name="Huang Z.M."/>
            <person name="Ba J.G."/>
            <person name="Yim A.K."/>
            <person name="Ouyang C.Y."/>
            <person name="Ngai S.M."/>
            <person name="Chan T.F."/>
            <person name="Leung E.L."/>
            <person name="Liu L."/>
            <person name="Liu Z.G."/>
            <person name="Tsui S.K."/>
        </authorList>
    </citation>
    <scope>NUCLEOTIDE SEQUENCE [LARGE SCALE GENOMIC DNA]</scope>
    <source>
        <strain evidence="1">Derp</strain>
    </source>
</reference>
<keyword evidence="2" id="KW-1185">Reference proteome</keyword>
<proteinExistence type="predicted"/>
<gene>
    <name evidence="1" type="ORF">DERP_006682</name>
</gene>
<protein>
    <submittedName>
        <fullName evidence="1">Uncharacterized protein</fullName>
    </submittedName>
</protein>
<name>A0ABQ8IQW1_DERPT</name>
<evidence type="ECO:0000313" key="2">
    <source>
        <dbReference type="Proteomes" id="UP000887458"/>
    </source>
</evidence>
<reference evidence="1 2" key="2">
    <citation type="journal article" date="2022" name="Mol. Biol. Evol.">
        <title>Comparative Genomics Reveals Insights into the Divergent Evolution of Astigmatic Mites and Household Pest Adaptations.</title>
        <authorList>
            <person name="Xiong Q."/>
            <person name="Wan A.T."/>
            <person name="Liu X."/>
            <person name="Fung C.S."/>
            <person name="Xiao X."/>
            <person name="Malainual N."/>
            <person name="Hou J."/>
            <person name="Wang L."/>
            <person name="Wang M."/>
            <person name="Yang K.Y."/>
            <person name="Cui Y."/>
            <person name="Leung E.L."/>
            <person name="Nong W."/>
            <person name="Shin S.K."/>
            <person name="Au S.W."/>
            <person name="Jeong K.Y."/>
            <person name="Chew F.T."/>
            <person name="Hui J.H."/>
            <person name="Leung T.F."/>
            <person name="Tungtrongchitr A."/>
            <person name="Zhong N."/>
            <person name="Liu Z."/>
            <person name="Tsui S.K."/>
        </authorList>
    </citation>
    <scope>NUCLEOTIDE SEQUENCE [LARGE SCALE GENOMIC DNA]</scope>
    <source>
        <strain evidence="1">Derp</strain>
    </source>
</reference>
<comment type="caution">
    <text evidence="1">The sequence shown here is derived from an EMBL/GenBank/DDBJ whole genome shotgun (WGS) entry which is preliminary data.</text>
</comment>
<accession>A0ABQ8IQW1</accession>
<sequence length="69" mass="7752">MKYLVISVLGYGIIIKPKPTENKGLSFIVEGCHLVTISWNYFKSSFSTQLVAQTKPDKPKNQKALTMGY</sequence>
<dbReference type="Proteomes" id="UP000887458">
    <property type="component" value="Unassembled WGS sequence"/>
</dbReference>
<dbReference type="EMBL" id="NJHN03000129">
    <property type="protein sequence ID" value="KAH9412715.1"/>
    <property type="molecule type" value="Genomic_DNA"/>
</dbReference>
<evidence type="ECO:0000313" key="1">
    <source>
        <dbReference type="EMBL" id="KAH9412715.1"/>
    </source>
</evidence>